<reference evidence="2" key="1">
    <citation type="journal article" date="2023" name="G3 (Bethesda)">
        <title>Genome assembly and association tests identify interacting loci associated with vigor, precocity, and sex in interspecific pistachio rootstocks.</title>
        <authorList>
            <person name="Palmer W."/>
            <person name="Jacygrad E."/>
            <person name="Sagayaradj S."/>
            <person name="Cavanaugh K."/>
            <person name="Han R."/>
            <person name="Bertier L."/>
            <person name="Beede B."/>
            <person name="Kafkas S."/>
            <person name="Golino D."/>
            <person name="Preece J."/>
            <person name="Michelmore R."/>
        </authorList>
    </citation>
    <scope>NUCLEOTIDE SEQUENCE [LARGE SCALE GENOMIC DNA]</scope>
</reference>
<accession>A0ACC1BDF3</accession>
<dbReference type="EMBL" id="CM047901">
    <property type="protein sequence ID" value="KAJ0096974.1"/>
    <property type="molecule type" value="Genomic_DNA"/>
</dbReference>
<gene>
    <name evidence="1" type="ORF">Patl1_28191</name>
</gene>
<organism evidence="1 2">
    <name type="scientific">Pistacia atlantica</name>
    <dbReference type="NCBI Taxonomy" id="434234"/>
    <lineage>
        <taxon>Eukaryota</taxon>
        <taxon>Viridiplantae</taxon>
        <taxon>Streptophyta</taxon>
        <taxon>Embryophyta</taxon>
        <taxon>Tracheophyta</taxon>
        <taxon>Spermatophyta</taxon>
        <taxon>Magnoliopsida</taxon>
        <taxon>eudicotyledons</taxon>
        <taxon>Gunneridae</taxon>
        <taxon>Pentapetalae</taxon>
        <taxon>rosids</taxon>
        <taxon>malvids</taxon>
        <taxon>Sapindales</taxon>
        <taxon>Anacardiaceae</taxon>
        <taxon>Pistacia</taxon>
    </lineage>
</organism>
<protein>
    <submittedName>
        <fullName evidence="1">Uncharacterized protein</fullName>
    </submittedName>
</protein>
<evidence type="ECO:0000313" key="2">
    <source>
        <dbReference type="Proteomes" id="UP001164250"/>
    </source>
</evidence>
<name>A0ACC1BDF3_9ROSI</name>
<keyword evidence="2" id="KW-1185">Reference proteome</keyword>
<sequence>MSHLCSSSYCFRRGILSILLSETQDVMEEKYGFAVICFVSSLLDILDFEADGTMGEITAGKQPDLEKHDLKVQCNENYVNIDPANTKCVAAYELYEKQPKIWRLACQTTVGIPGPTGLVCCHQQLPEWKEHEWEYKKVSPSEMS</sequence>
<evidence type="ECO:0000313" key="1">
    <source>
        <dbReference type="EMBL" id="KAJ0096974.1"/>
    </source>
</evidence>
<proteinExistence type="predicted"/>
<dbReference type="Proteomes" id="UP001164250">
    <property type="component" value="Chromosome 5"/>
</dbReference>
<comment type="caution">
    <text evidence="1">The sequence shown here is derived from an EMBL/GenBank/DDBJ whole genome shotgun (WGS) entry which is preliminary data.</text>
</comment>